<dbReference type="AlphaFoldDB" id="A0A645B401"/>
<dbReference type="EMBL" id="VSSQ01017449">
    <property type="protein sequence ID" value="MPM59768.1"/>
    <property type="molecule type" value="Genomic_DNA"/>
</dbReference>
<comment type="caution">
    <text evidence="2">The sequence shown here is derived from an EMBL/GenBank/DDBJ whole genome shotgun (WGS) entry which is preliminary data.</text>
</comment>
<proteinExistence type="predicted"/>
<evidence type="ECO:0000313" key="2">
    <source>
        <dbReference type="EMBL" id="MPM59768.1"/>
    </source>
</evidence>
<reference evidence="2" key="1">
    <citation type="submission" date="2019-08" db="EMBL/GenBank/DDBJ databases">
        <authorList>
            <person name="Kucharzyk K."/>
            <person name="Murdoch R.W."/>
            <person name="Higgins S."/>
            <person name="Loffler F."/>
        </authorList>
    </citation>
    <scope>NUCLEOTIDE SEQUENCE</scope>
</reference>
<keyword evidence="1" id="KW-0812">Transmembrane</keyword>
<protein>
    <submittedName>
        <fullName evidence="2">Uncharacterized protein</fullName>
    </submittedName>
</protein>
<name>A0A645B401_9ZZZZ</name>
<gene>
    <name evidence="2" type="ORF">SDC9_106614</name>
</gene>
<sequence>MQSTTSEEDAISCESARRFSVSSIVLLEASCTILKASDIFTLNLFISLAIISNSSWLFISSSSVKSPSAIFLKLSLILLTLLDNFFEKKMLIPIDKTIMITDAIITSNKILFFILTNPDTSMSIPIIAIIFPLESFIGAYADIKVPKSSFIGFLFTDTCPLKASFISSSNGYSSPISSELTIDPSTIK</sequence>
<evidence type="ECO:0000256" key="1">
    <source>
        <dbReference type="SAM" id="Phobius"/>
    </source>
</evidence>
<keyword evidence="1" id="KW-0472">Membrane</keyword>
<feature type="transmembrane region" description="Helical" evidence="1">
    <location>
        <begin position="39"/>
        <end position="58"/>
    </location>
</feature>
<feature type="transmembrane region" description="Helical" evidence="1">
    <location>
        <begin position="70"/>
        <end position="86"/>
    </location>
</feature>
<keyword evidence="1" id="KW-1133">Transmembrane helix</keyword>
<organism evidence="2">
    <name type="scientific">bioreactor metagenome</name>
    <dbReference type="NCBI Taxonomy" id="1076179"/>
    <lineage>
        <taxon>unclassified sequences</taxon>
        <taxon>metagenomes</taxon>
        <taxon>ecological metagenomes</taxon>
    </lineage>
</organism>
<accession>A0A645B401</accession>